<dbReference type="EMBL" id="MLJW01008275">
    <property type="protein sequence ID" value="OIQ64263.1"/>
    <property type="molecule type" value="Genomic_DNA"/>
</dbReference>
<name>A0A1J5P8Y3_9ZZZZ</name>
<accession>A0A1J5P8Y3</accession>
<organism evidence="2">
    <name type="scientific">mine drainage metagenome</name>
    <dbReference type="NCBI Taxonomy" id="410659"/>
    <lineage>
        <taxon>unclassified sequences</taxon>
        <taxon>metagenomes</taxon>
        <taxon>ecological metagenomes</taxon>
    </lineage>
</organism>
<feature type="region of interest" description="Disordered" evidence="1">
    <location>
        <begin position="24"/>
        <end position="43"/>
    </location>
</feature>
<feature type="compositionally biased region" description="Basic and acidic residues" evidence="1">
    <location>
        <begin position="33"/>
        <end position="43"/>
    </location>
</feature>
<gene>
    <name evidence="2" type="ORF">GALL_541860</name>
</gene>
<evidence type="ECO:0000313" key="2">
    <source>
        <dbReference type="EMBL" id="OIQ64263.1"/>
    </source>
</evidence>
<dbReference type="AlphaFoldDB" id="A0A1J5P8Y3"/>
<evidence type="ECO:0000256" key="1">
    <source>
        <dbReference type="SAM" id="MobiDB-lite"/>
    </source>
</evidence>
<sequence length="58" mass="6098">MELGVSRLGPRLGDARMVGRVVLGHGGGPAQQSRRDARDDESHGVISLEDADLALTCV</sequence>
<reference evidence="2" key="1">
    <citation type="submission" date="2016-10" db="EMBL/GenBank/DDBJ databases">
        <title>Sequence of Gallionella enrichment culture.</title>
        <authorList>
            <person name="Poehlein A."/>
            <person name="Muehling M."/>
            <person name="Daniel R."/>
        </authorList>
    </citation>
    <scope>NUCLEOTIDE SEQUENCE</scope>
</reference>
<protein>
    <submittedName>
        <fullName evidence="2">Uncharacterized protein</fullName>
    </submittedName>
</protein>
<proteinExistence type="predicted"/>
<comment type="caution">
    <text evidence="2">The sequence shown here is derived from an EMBL/GenBank/DDBJ whole genome shotgun (WGS) entry which is preliminary data.</text>
</comment>